<dbReference type="AlphaFoldDB" id="A0A0A9DX65"/>
<dbReference type="EMBL" id="GBRH01206602">
    <property type="protein sequence ID" value="JAD91293.1"/>
    <property type="molecule type" value="Transcribed_RNA"/>
</dbReference>
<protein>
    <submittedName>
        <fullName evidence="1">RNS1</fullName>
    </submittedName>
</protein>
<reference evidence="1" key="2">
    <citation type="journal article" date="2015" name="Data Brief">
        <title>Shoot transcriptome of the giant reed, Arundo donax.</title>
        <authorList>
            <person name="Barrero R.A."/>
            <person name="Guerrero F.D."/>
            <person name="Moolhuijzen P."/>
            <person name="Goolsby J.A."/>
            <person name="Tidwell J."/>
            <person name="Bellgard S.E."/>
            <person name="Bellgard M.I."/>
        </authorList>
    </citation>
    <scope>NUCLEOTIDE SEQUENCE</scope>
    <source>
        <tissue evidence="1">Shoot tissue taken approximately 20 cm above the soil surface</tissue>
    </source>
</reference>
<evidence type="ECO:0000313" key="1">
    <source>
        <dbReference type="EMBL" id="JAD91293.1"/>
    </source>
</evidence>
<name>A0A0A9DX65_ARUDO</name>
<accession>A0A0A9DX65</accession>
<sequence>MHAYFPERIFGASSSNLTFSSACMCNVYTRSGPARSATRRRAAASRTP</sequence>
<reference evidence="1" key="1">
    <citation type="submission" date="2014-09" db="EMBL/GenBank/DDBJ databases">
        <authorList>
            <person name="Magalhaes I.L.F."/>
            <person name="Oliveira U."/>
            <person name="Santos F.R."/>
            <person name="Vidigal T.H.D.A."/>
            <person name="Brescovit A.D."/>
            <person name="Santos A.J."/>
        </authorList>
    </citation>
    <scope>NUCLEOTIDE SEQUENCE</scope>
    <source>
        <tissue evidence="1">Shoot tissue taken approximately 20 cm above the soil surface</tissue>
    </source>
</reference>
<proteinExistence type="predicted"/>
<organism evidence="1">
    <name type="scientific">Arundo donax</name>
    <name type="common">Giant reed</name>
    <name type="synonym">Donax arundinaceus</name>
    <dbReference type="NCBI Taxonomy" id="35708"/>
    <lineage>
        <taxon>Eukaryota</taxon>
        <taxon>Viridiplantae</taxon>
        <taxon>Streptophyta</taxon>
        <taxon>Embryophyta</taxon>
        <taxon>Tracheophyta</taxon>
        <taxon>Spermatophyta</taxon>
        <taxon>Magnoliopsida</taxon>
        <taxon>Liliopsida</taxon>
        <taxon>Poales</taxon>
        <taxon>Poaceae</taxon>
        <taxon>PACMAD clade</taxon>
        <taxon>Arundinoideae</taxon>
        <taxon>Arundineae</taxon>
        <taxon>Arundo</taxon>
    </lineage>
</organism>